<dbReference type="InterPro" id="IPR013320">
    <property type="entry name" value="ConA-like_dom_sf"/>
</dbReference>
<dbReference type="InterPro" id="IPR042756">
    <property type="entry name" value="Sel-1L3"/>
</dbReference>
<dbReference type="PANTHER" id="PTHR44444">
    <property type="entry name" value="PROTEIN SEL-1 HOMOLOG 3"/>
    <property type="match status" value="1"/>
</dbReference>
<protein>
    <submittedName>
        <fullName evidence="2">Si:dkey-24p1.6</fullName>
    </submittedName>
</protein>
<dbReference type="OrthoDB" id="272077at2759"/>
<reference evidence="2" key="3">
    <citation type="submission" date="2025-09" db="UniProtKB">
        <authorList>
            <consortium name="Ensembl"/>
        </authorList>
    </citation>
    <scope>IDENTIFICATION</scope>
</reference>
<dbReference type="InterPro" id="IPR006597">
    <property type="entry name" value="Sel1-like"/>
</dbReference>
<proteinExistence type="predicted"/>
<evidence type="ECO:0000256" key="1">
    <source>
        <dbReference type="SAM" id="MobiDB-lite"/>
    </source>
</evidence>
<dbReference type="SMART" id="SM00671">
    <property type="entry name" value="SEL1"/>
    <property type="match status" value="8"/>
</dbReference>
<evidence type="ECO:0000313" key="3">
    <source>
        <dbReference type="Proteomes" id="UP000694397"/>
    </source>
</evidence>
<name>A0A8C9UY95_SCLFO</name>
<dbReference type="PANTHER" id="PTHR44444:SF4">
    <property type="entry name" value="PROTEIN SEL-1 HOMOLOG 3 ISOFORM X1"/>
    <property type="match status" value="1"/>
</dbReference>
<dbReference type="AlphaFoldDB" id="A0A8C9UY95"/>
<accession>A0A8C9UY95</accession>
<reference evidence="2 3" key="1">
    <citation type="submission" date="2019-04" db="EMBL/GenBank/DDBJ databases">
        <authorList>
            <consortium name="Wellcome Sanger Institute Data Sharing"/>
        </authorList>
    </citation>
    <scope>NUCLEOTIDE SEQUENCE [LARGE SCALE GENOMIC DNA]</scope>
</reference>
<dbReference type="GeneTree" id="ENSGT00940000165744"/>
<organism evidence="2 3">
    <name type="scientific">Scleropages formosus</name>
    <name type="common">Asian bonytongue</name>
    <name type="synonym">Osteoglossum formosum</name>
    <dbReference type="NCBI Taxonomy" id="113540"/>
    <lineage>
        <taxon>Eukaryota</taxon>
        <taxon>Metazoa</taxon>
        <taxon>Chordata</taxon>
        <taxon>Craniata</taxon>
        <taxon>Vertebrata</taxon>
        <taxon>Euteleostomi</taxon>
        <taxon>Actinopterygii</taxon>
        <taxon>Neopterygii</taxon>
        <taxon>Teleostei</taxon>
        <taxon>Osteoglossocephala</taxon>
        <taxon>Osteoglossomorpha</taxon>
        <taxon>Osteoglossiformes</taxon>
        <taxon>Osteoglossidae</taxon>
        <taxon>Scleropages</taxon>
    </lineage>
</organism>
<evidence type="ECO:0000313" key="2">
    <source>
        <dbReference type="Ensembl" id="ENSSFOP00015005099.2"/>
    </source>
</evidence>
<dbReference type="Proteomes" id="UP000694397">
    <property type="component" value="Chromosome 10"/>
</dbReference>
<keyword evidence="3" id="KW-1185">Reference proteome</keyword>
<dbReference type="InterPro" id="IPR011990">
    <property type="entry name" value="TPR-like_helical_dom_sf"/>
</dbReference>
<dbReference type="Ensembl" id="ENSSFOT00015005183.2">
    <property type="protein sequence ID" value="ENSSFOP00015005099.2"/>
    <property type="gene ID" value="ENSSFOG00015003337.2"/>
</dbReference>
<dbReference type="Gene3D" id="1.25.40.10">
    <property type="entry name" value="Tetratricopeptide repeat domain"/>
    <property type="match status" value="3"/>
</dbReference>
<feature type="region of interest" description="Disordered" evidence="1">
    <location>
        <begin position="1033"/>
        <end position="1059"/>
    </location>
</feature>
<dbReference type="SUPFAM" id="SSF81901">
    <property type="entry name" value="HCP-like"/>
    <property type="match status" value="3"/>
</dbReference>
<reference evidence="2" key="2">
    <citation type="submission" date="2025-08" db="UniProtKB">
        <authorList>
            <consortium name="Ensembl"/>
        </authorList>
    </citation>
    <scope>IDENTIFICATION</scope>
</reference>
<dbReference type="Pfam" id="PF08238">
    <property type="entry name" value="Sel1"/>
    <property type="match status" value="8"/>
</dbReference>
<sequence>MSAPQLYTMLWTGGYSVPPLFCFLLTAVGGSAGRPASDHVSFVSPPEEPVSSHPLRVRYCCSEPAVVHLEVLVSSDAGAASPVFRRHWNCEPGPPRIRLLTLQLPDLLVYRADWNILRSEWVLGIMLRAWVVAAESPNDPQNALAHVLVQLEPVPPFSRPLKQHQLCPRWDTDLLWRIRRDTIPRCPEEQEVAHFLSFLFASTGENFGITRTLHRYSNEVLEHNRLKALFFPWCLFSTWLYLTQPCKQHLCGILHHIDSQNNYATPAVFLTNSGHLHIQVAGEHREPAAFMVNYPVHMGTWCRISVAIRGREVSVTVACVDDEVETTHSVEHRFRDPVLLDDTDGYFILGGSPYVSGVAGFYGPSVYYRRRATSSLNEVSVPEVIREVNLTGWFKSCQQFQAELRGSVAEYTLKVQQNGQPDSPLDMYRNWASGKDSLAAVSQCKLWEAPPTSQRRQAIRLVQALLNKHGPGGVKLTSVGKALYSSSLCRLSKEGSALGSGKVMTHLLQAGCLGDRRALYLSSVLYNAGLGVKRQRSKARLLCLLAAQRDWRLALLHLGHLHHVGEEGIPPDPGLAYAYYSNIAAQTSSDKQNPSSQQKYVEVIYLNDEETLKVQTNENDDLFLWLKLQARRGVAEAEQALGRMLFWGQQGVSADLQTAAKHYERGAVNLEDPVSMYDYAIVLLKGQGVKQDIPKAVVFLKKAADRNFVPAINALGWYYERYEQDYVQAVKLWEQADALGSAEAAVNLGVLYAQGLYPGKPADRFTAYTYYLKSAQRRHIDGAIHLADVWIRGIPGQVNRLPLDAVLWVKWVSEQNGFLGAVLRKAMDAYLHQDWSKALVWFLMAAESGFASAQFNMAYFCEQNPGRLLDDAFITECMWRYYNLSIQTQDPSPYALLKMGDLVYGASERKRRDVTMAAHLYKQAAIRNDPQGWYSLGLLVQQGEVLPWSVLGELGLWELLGADNYTVLCSLFRRCRDHGDLEAYLPCSLALFYAQLQSAWSLHGRTLTLFGAVSTAAASLLVLLCHLGRTNGRPGDPTMNQDPGEDEDGLYLGTGEKTP</sequence>
<gene>
    <name evidence="2" type="primary">si:dkey-24p1.6</name>
</gene>
<dbReference type="SUPFAM" id="SSF49899">
    <property type="entry name" value="Concanavalin A-like lectins/glucanases"/>
    <property type="match status" value="1"/>
</dbReference>